<evidence type="ECO:0000313" key="3">
    <source>
        <dbReference type="Proteomes" id="UP000244081"/>
    </source>
</evidence>
<feature type="region of interest" description="Disordered" evidence="1">
    <location>
        <begin position="48"/>
        <end position="73"/>
    </location>
</feature>
<keyword evidence="3" id="KW-1185">Reference proteome</keyword>
<accession>A0A2T5VA06</accession>
<dbReference type="AlphaFoldDB" id="A0A2T5VA06"/>
<dbReference type="RefSeq" id="WP_146177396.1">
    <property type="nucleotide sequence ID" value="NZ_QAYG01000004.1"/>
</dbReference>
<gene>
    <name evidence="2" type="ORF">C8N35_104214</name>
</gene>
<comment type="caution">
    <text evidence="2">The sequence shown here is derived from an EMBL/GenBank/DDBJ whole genome shotgun (WGS) entry which is preliminary data.</text>
</comment>
<feature type="compositionally biased region" description="Basic and acidic residues" evidence="1">
    <location>
        <begin position="49"/>
        <end position="59"/>
    </location>
</feature>
<proteinExistence type="predicted"/>
<reference evidence="2 3" key="1">
    <citation type="submission" date="2018-04" db="EMBL/GenBank/DDBJ databases">
        <title>Genomic Encyclopedia of Archaeal and Bacterial Type Strains, Phase II (KMG-II): from individual species to whole genera.</title>
        <authorList>
            <person name="Goeker M."/>
        </authorList>
    </citation>
    <scope>NUCLEOTIDE SEQUENCE [LARGE SCALE GENOMIC DNA]</scope>
    <source>
        <strain evidence="2 3">DSM 23382</strain>
    </source>
</reference>
<evidence type="ECO:0000313" key="2">
    <source>
        <dbReference type="EMBL" id="PTW60589.1"/>
    </source>
</evidence>
<sequence length="73" mass="8391">MSELDSHVAERYSEFVAHMTREFERDGKDFLAYLLSLAQLEIENAYELGRSHKGMESRKRASGSVSMPHSDKK</sequence>
<name>A0A2T5VA06_9HYPH</name>
<dbReference type="EMBL" id="QAYG01000004">
    <property type="protein sequence ID" value="PTW60589.1"/>
    <property type="molecule type" value="Genomic_DNA"/>
</dbReference>
<organism evidence="2 3">
    <name type="scientific">Breoghania corrubedonensis</name>
    <dbReference type="NCBI Taxonomy" id="665038"/>
    <lineage>
        <taxon>Bacteria</taxon>
        <taxon>Pseudomonadati</taxon>
        <taxon>Pseudomonadota</taxon>
        <taxon>Alphaproteobacteria</taxon>
        <taxon>Hyphomicrobiales</taxon>
        <taxon>Stappiaceae</taxon>
        <taxon>Breoghania</taxon>
    </lineage>
</organism>
<evidence type="ECO:0000256" key="1">
    <source>
        <dbReference type="SAM" id="MobiDB-lite"/>
    </source>
</evidence>
<protein>
    <submittedName>
        <fullName evidence="2">Uncharacterized protein</fullName>
    </submittedName>
</protein>
<dbReference type="Proteomes" id="UP000244081">
    <property type="component" value="Unassembled WGS sequence"/>
</dbReference>